<dbReference type="SUPFAM" id="SSF51182">
    <property type="entry name" value="RmlC-like cupins"/>
    <property type="match status" value="1"/>
</dbReference>
<accession>A0A4Z0RPH5</accession>
<dbReference type="EMBL" id="JAAOCP010000013">
    <property type="protein sequence ID" value="MBJ7639655.1"/>
    <property type="molecule type" value="Genomic_DNA"/>
</dbReference>
<dbReference type="Pfam" id="PF07883">
    <property type="entry name" value="Cupin_2"/>
    <property type="match status" value="1"/>
</dbReference>
<evidence type="ECO:0000313" key="7">
    <source>
        <dbReference type="Proteomes" id="UP000728106"/>
    </source>
</evidence>
<dbReference type="EMBL" id="JAAOCX010000002">
    <property type="protein sequence ID" value="MBJ7631843.1"/>
    <property type="molecule type" value="Genomic_DNA"/>
</dbReference>
<evidence type="ECO:0000313" key="5">
    <source>
        <dbReference type="EMBL" id="MBJ7631843.1"/>
    </source>
</evidence>
<proteinExistence type="predicted"/>
<organism evidence="6 7">
    <name type="scientific">Weissella confusa</name>
    <name type="common">Lactobacillus confusus</name>
    <dbReference type="NCBI Taxonomy" id="1583"/>
    <lineage>
        <taxon>Bacteria</taxon>
        <taxon>Bacillati</taxon>
        <taxon>Bacillota</taxon>
        <taxon>Bacilli</taxon>
        <taxon>Lactobacillales</taxon>
        <taxon>Lactobacillaceae</taxon>
        <taxon>Weissella</taxon>
    </lineage>
</organism>
<sequence>MITDIVGNRLKEIRQQRQLTLQETSELTGVSAASLNNIERHTTSPSIDTLWKISSGLAVPINYFFATDTVDFELATPADFHDIPSDNPGVKVQSIFSTLANTKFEVFDLNLSSLTERESAAHVPGTVEVLLVRSGTLTMAINGQSYVIPAGSLAKFNGAFPHVYRNDAKEETSFISLMIYDR</sequence>
<protein>
    <submittedName>
        <fullName evidence="6">Helix-turn-helix domain-containing protein</fullName>
    </submittedName>
</protein>
<dbReference type="SMART" id="SM00530">
    <property type="entry name" value="HTH_XRE"/>
    <property type="match status" value="1"/>
</dbReference>
<keyword evidence="3" id="KW-0804">Transcription</keyword>
<reference evidence="6" key="1">
    <citation type="submission" date="2020-02" db="EMBL/GenBank/DDBJ databases">
        <authorList>
            <person name="Fontana A."/>
            <person name="Patrone V."/>
            <person name="Morelli L."/>
        </authorList>
    </citation>
    <scope>NUCLEOTIDE SEQUENCE</scope>
    <source>
        <strain evidence="5">CCUG 30943</strain>
        <strain evidence="6">CCUG 43002</strain>
    </source>
</reference>
<evidence type="ECO:0000256" key="2">
    <source>
        <dbReference type="ARBA" id="ARBA00023125"/>
    </source>
</evidence>
<keyword evidence="2" id="KW-0238">DNA-binding</keyword>
<dbReference type="InterPro" id="IPR010982">
    <property type="entry name" value="Lambda_DNA-bd_dom_sf"/>
</dbReference>
<evidence type="ECO:0000313" key="6">
    <source>
        <dbReference type="EMBL" id="MBJ7639655.1"/>
    </source>
</evidence>
<dbReference type="Proteomes" id="UP000728106">
    <property type="component" value="Unassembled WGS sequence"/>
</dbReference>
<dbReference type="PANTHER" id="PTHR46797">
    <property type="entry name" value="HTH-TYPE TRANSCRIPTIONAL REGULATOR"/>
    <property type="match status" value="1"/>
</dbReference>
<dbReference type="PANTHER" id="PTHR46797:SF23">
    <property type="entry name" value="HTH-TYPE TRANSCRIPTIONAL REGULATOR SUTR"/>
    <property type="match status" value="1"/>
</dbReference>
<dbReference type="CDD" id="cd00093">
    <property type="entry name" value="HTH_XRE"/>
    <property type="match status" value="1"/>
</dbReference>
<dbReference type="CDD" id="cd02209">
    <property type="entry name" value="cupin_XRE_C"/>
    <property type="match status" value="1"/>
</dbReference>
<dbReference type="Pfam" id="PF01381">
    <property type="entry name" value="HTH_3"/>
    <property type="match status" value="1"/>
</dbReference>
<dbReference type="RefSeq" id="WP_003607949.1">
    <property type="nucleotide sequence ID" value="NZ_ALXH01000043.1"/>
</dbReference>
<reference evidence="6 7" key="2">
    <citation type="journal article" date="2021" name="Int. J. Food Microbiol.">
        <title>Safety demonstration of a microbial species for use in the food chain: Weissella confusa.</title>
        <authorList>
            <person name="Bourdichon F."/>
            <person name="Patrone V."/>
            <person name="Fontana A."/>
            <person name="Milani G."/>
            <person name="Morelli L."/>
        </authorList>
    </citation>
    <scope>NUCLEOTIDE SEQUENCE [LARGE SCALE GENOMIC DNA]</scope>
    <source>
        <strain evidence="5">CCUG 30943</strain>
        <strain evidence="6 7">CCUG 43002</strain>
    </source>
</reference>
<feature type="domain" description="HTH cro/C1-type" evidence="4">
    <location>
        <begin position="10"/>
        <end position="64"/>
    </location>
</feature>
<dbReference type="GO" id="GO:0003677">
    <property type="term" value="F:DNA binding"/>
    <property type="evidence" value="ECO:0007669"/>
    <property type="project" value="UniProtKB-KW"/>
</dbReference>
<keyword evidence="7" id="KW-1185">Reference proteome</keyword>
<dbReference type="PROSITE" id="PS50943">
    <property type="entry name" value="HTH_CROC1"/>
    <property type="match status" value="1"/>
</dbReference>
<dbReference type="InterPro" id="IPR014710">
    <property type="entry name" value="RmlC-like_jellyroll"/>
</dbReference>
<dbReference type="InterPro" id="IPR050807">
    <property type="entry name" value="TransReg_Diox_bact_type"/>
</dbReference>
<name>A0A4Z0RPH5_WEICO</name>
<dbReference type="Gene3D" id="2.60.120.10">
    <property type="entry name" value="Jelly Rolls"/>
    <property type="match status" value="1"/>
</dbReference>
<evidence type="ECO:0000259" key="4">
    <source>
        <dbReference type="PROSITE" id="PS50943"/>
    </source>
</evidence>
<comment type="caution">
    <text evidence="6">The sequence shown here is derived from an EMBL/GenBank/DDBJ whole genome shotgun (WGS) entry which is preliminary data.</text>
</comment>
<dbReference type="InterPro" id="IPR013096">
    <property type="entry name" value="Cupin_2"/>
</dbReference>
<dbReference type="InterPro" id="IPR001387">
    <property type="entry name" value="Cro/C1-type_HTH"/>
</dbReference>
<dbReference type="GO" id="GO:0003700">
    <property type="term" value="F:DNA-binding transcription factor activity"/>
    <property type="evidence" value="ECO:0007669"/>
    <property type="project" value="TreeGrafter"/>
</dbReference>
<keyword evidence="1" id="KW-0805">Transcription regulation</keyword>
<evidence type="ECO:0000256" key="1">
    <source>
        <dbReference type="ARBA" id="ARBA00023015"/>
    </source>
</evidence>
<dbReference type="Gene3D" id="1.10.260.40">
    <property type="entry name" value="lambda repressor-like DNA-binding domains"/>
    <property type="match status" value="1"/>
</dbReference>
<gene>
    <name evidence="6" type="ORF">HAU20_09745</name>
    <name evidence="5" type="ORF">HAU43_01820</name>
</gene>
<dbReference type="GO" id="GO:0005829">
    <property type="term" value="C:cytosol"/>
    <property type="evidence" value="ECO:0007669"/>
    <property type="project" value="TreeGrafter"/>
</dbReference>
<evidence type="ECO:0000256" key="3">
    <source>
        <dbReference type="ARBA" id="ARBA00023163"/>
    </source>
</evidence>
<dbReference type="InterPro" id="IPR011051">
    <property type="entry name" value="RmlC_Cupin_sf"/>
</dbReference>
<dbReference type="SUPFAM" id="SSF47413">
    <property type="entry name" value="lambda repressor-like DNA-binding domains"/>
    <property type="match status" value="1"/>
</dbReference>
<dbReference type="AlphaFoldDB" id="A0A4Z0RPH5"/>
<dbReference type="Proteomes" id="UP000808038">
    <property type="component" value="Unassembled WGS sequence"/>
</dbReference>